<dbReference type="AlphaFoldDB" id="A0A0L0DTF3"/>
<accession>A0A0L0DTF3</accession>
<dbReference type="EMBL" id="GL349439">
    <property type="protein sequence ID" value="KNC55502.1"/>
    <property type="molecule type" value="Genomic_DNA"/>
</dbReference>
<name>A0A0L0DTF3_THETB</name>
<sequence>MRGAVYWGAVPRAVPRMVPAAGVAGGGLAARALSTATGPRASGFGHFGGDSDGGAEGSARVHPLAIPGNALTRVPIMARVMSLLCSSSMKRLLPPPFWTPGALEAGALAAFRALLADPALKSWSAKPHMFDVEFLSEVVAPGARNETVPPVLLSAPLVEMIRPKVKVRAVGAAFGAADDDGSHTNVWGLRMPTQTIGEFASEHGYAPTTLASVVEECMAEYARFDVLVRIDMPVMLALGGPGIGSFAAEGPDFEAMMREAKSFGPFKVMTAKGMGGSGGLGTRLRHEIVLSLELPADEPKWVVSDVNHALGVFGGYLRSRMNAVEELGAP</sequence>
<keyword evidence="2" id="KW-1185">Reference proteome</keyword>
<proteinExistence type="predicted"/>
<reference evidence="1 2" key="1">
    <citation type="submission" date="2010-05" db="EMBL/GenBank/DDBJ databases">
        <title>The Genome Sequence of Thecamonas trahens ATCC 50062.</title>
        <authorList>
            <consortium name="The Broad Institute Genome Sequencing Platform"/>
            <person name="Russ C."/>
            <person name="Cuomo C."/>
            <person name="Shea T."/>
            <person name="Young S.K."/>
            <person name="Zeng Q."/>
            <person name="Koehrsen M."/>
            <person name="Haas B."/>
            <person name="Borodovsky M."/>
            <person name="Guigo R."/>
            <person name="Alvarado L."/>
            <person name="Berlin A."/>
            <person name="Bochicchio J."/>
            <person name="Borenstein D."/>
            <person name="Chapman S."/>
            <person name="Chen Z."/>
            <person name="Freedman E."/>
            <person name="Gellesch M."/>
            <person name="Goldberg J."/>
            <person name="Griggs A."/>
            <person name="Gujja S."/>
            <person name="Heilman E."/>
            <person name="Heiman D."/>
            <person name="Hepburn T."/>
            <person name="Howarth C."/>
            <person name="Jen D."/>
            <person name="Larson L."/>
            <person name="Mehta T."/>
            <person name="Park D."/>
            <person name="Pearson M."/>
            <person name="Roberts A."/>
            <person name="Saif S."/>
            <person name="Shenoy N."/>
            <person name="Sisk P."/>
            <person name="Stolte C."/>
            <person name="Sykes S."/>
            <person name="Thomson T."/>
            <person name="Walk T."/>
            <person name="White J."/>
            <person name="Yandava C."/>
            <person name="Burger G."/>
            <person name="Gray M.W."/>
            <person name="Holland P.W.H."/>
            <person name="King N."/>
            <person name="Lang F.B.F."/>
            <person name="Roger A.J."/>
            <person name="Ruiz-Trillo I."/>
            <person name="Lander E."/>
            <person name="Nusbaum C."/>
        </authorList>
    </citation>
    <scope>NUCLEOTIDE SEQUENCE [LARGE SCALE GENOMIC DNA]</scope>
    <source>
        <strain evidence="1 2">ATCC 50062</strain>
    </source>
</reference>
<dbReference type="GeneID" id="25561500"/>
<dbReference type="RefSeq" id="XP_013761282.1">
    <property type="nucleotide sequence ID" value="XM_013905828.1"/>
</dbReference>
<protein>
    <submittedName>
        <fullName evidence="1">Uncharacterized protein</fullName>
    </submittedName>
</protein>
<evidence type="ECO:0000313" key="1">
    <source>
        <dbReference type="EMBL" id="KNC55502.1"/>
    </source>
</evidence>
<gene>
    <name evidence="1" type="ORF">AMSG_01767</name>
</gene>
<dbReference type="Proteomes" id="UP000054408">
    <property type="component" value="Unassembled WGS sequence"/>
</dbReference>
<organism evidence="1 2">
    <name type="scientific">Thecamonas trahens ATCC 50062</name>
    <dbReference type="NCBI Taxonomy" id="461836"/>
    <lineage>
        <taxon>Eukaryota</taxon>
        <taxon>Apusozoa</taxon>
        <taxon>Apusomonadida</taxon>
        <taxon>Apusomonadidae</taxon>
        <taxon>Thecamonas</taxon>
    </lineage>
</organism>
<evidence type="ECO:0000313" key="2">
    <source>
        <dbReference type="Proteomes" id="UP000054408"/>
    </source>
</evidence>